<dbReference type="InterPro" id="IPR015419">
    <property type="entry name" value="CTAG/Pcc1"/>
</dbReference>
<feature type="region of interest" description="Disordered" evidence="2">
    <location>
        <begin position="1"/>
        <end position="48"/>
    </location>
</feature>
<evidence type="ECO:0000256" key="2">
    <source>
        <dbReference type="SAM" id="MobiDB-lite"/>
    </source>
</evidence>
<keyword evidence="4" id="KW-1185">Reference proteome</keyword>
<comment type="similarity">
    <text evidence="1">Belongs to the CTAG/PCC1 family.</text>
</comment>
<dbReference type="EMBL" id="FNPC01000002">
    <property type="protein sequence ID" value="SDX98830.1"/>
    <property type="molecule type" value="Genomic_DNA"/>
</dbReference>
<evidence type="ECO:0000256" key="1">
    <source>
        <dbReference type="ARBA" id="ARBA00007073"/>
    </source>
</evidence>
<accession>A0A1H3G711</accession>
<feature type="compositionally biased region" description="Low complexity" evidence="2">
    <location>
        <begin position="21"/>
        <end position="44"/>
    </location>
</feature>
<reference evidence="4" key="1">
    <citation type="submission" date="2016-10" db="EMBL/GenBank/DDBJ databases">
        <authorList>
            <person name="Varghese N."/>
            <person name="Submissions S."/>
        </authorList>
    </citation>
    <scope>NUCLEOTIDE SEQUENCE [LARGE SCALE GENOMIC DNA]</scope>
    <source>
        <strain evidence="4">DC30,IBRC 10041,KCTC 4046</strain>
    </source>
</reference>
<evidence type="ECO:0000313" key="4">
    <source>
        <dbReference type="Proteomes" id="UP000199079"/>
    </source>
</evidence>
<organism evidence="3 4">
    <name type="scientific">Halopenitus persicus</name>
    <dbReference type="NCBI Taxonomy" id="1048396"/>
    <lineage>
        <taxon>Archaea</taxon>
        <taxon>Methanobacteriati</taxon>
        <taxon>Methanobacteriota</taxon>
        <taxon>Stenosarchaea group</taxon>
        <taxon>Halobacteria</taxon>
        <taxon>Halobacteriales</taxon>
        <taxon>Haloferacaceae</taxon>
        <taxon>Halopenitus</taxon>
    </lineage>
</organism>
<dbReference type="Proteomes" id="UP000199079">
    <property type="component" value="Unassembled WGS sequence"/>
</dbReference>
<dbReference type="RefSeq" id="WP_092731137.1">
    <property type="nucleotide sequence ID" value="NZ_FNPC01000002.1"/>
</dbReference>
<dbReference type="Pfam" id="PF09341">
    <property type="entry name" value="Pcc1"/>
    <property type="match status" value="1"/>
</dbReference>
<proteinExistence type="inferred from homology"/>
<feature type="compositionally biased region" description="Polar residues" evidence="2">
    <location>
        <begin position="1"/>
        <end position="10"/>
    </location>
</feature>
<evidence type="ECO:0000313" key="3">
    <source>
        <dbReference type="EMBL" id="SDX98830.1"/>
    </source>
</evidence>
<dbReference type="NCBIfam" id="NF011470">
    <property type="entry name" value="PRK14887.1"/>
    <property type="match status" value="1"/>
</dbReference>
<dbReference type="Gene3D" id="3.30.310.50">
    <property type="entry name" value="Alpha-D-phosphohexomutase, C-terminal domain"/>
    <property type="match status" value="1"/>
</dbReference>
<dbReference type="AlphaFoldDB" id="A0A1H3G711"/>
<name>A0A1H3G711_9EURY</name>
<sequence>MADRSTSTPDESGAESDDPTTSDGPTTSGESTTSDGPTSESDPSFAHAATLRFRYPSRDRSRAVTNALAPEIGGVDDPRSRAFLDRDGETVIVRVCARDLVALRAGTNSWVRLVDVAESAAEAAATGRSRVRSDE</sequence>
<dbReference type="OrthoDB" id="8982at2157"/>
<protein>
    <submittedName>
        <fullName evidence="3">tRNA threonylcarbamoyladenosine modification (KEOPS) complex, Pcc1 subunit</fullName>
    </submittedName>
</protein>
<gene>
    <name evidence="3" type="ORF">SAMN05216564_102356</name>
</gene>